<reference evidence="2" key="1">
    <citation type="submission" date="2019-11" db="EMBL/GenBank/DDBJ databases">
        <authorList>
            <person name="Feng L."/>
        </authorList>
    </citation>
    <scope>NUCLEOTIDE SEQUENCE</scope>
    <source>
        <strain evidence="2">CnexileLFYP112</strain>
    </source>
</reference>
<dbReference type="EMBL" id="CACRTG010000041">
    <property type="protein sequence ID" value="VYT34473.1"/>
    <property type="molecule type" value="Genomic_DNA"/>
</dbReference>
<evidence type="ECO:0000259" key="1">
    <source>
        <dbReference type="Pfam" id="PF00082"/>
    </source>
</evidence>
<feature type="domain" description="Peptidase S8/S53" evidence="1">
    <location>
        <begin position="5"/>
        <end position="227"/>
    </location>
</feature>
<accession>A0A6N2VXN2</accession>
<name>A0A6N2VXN2_9FIRM</name>
<protein>
    <recommendedName>
        <fullName evidence="1">Peptidase S8/S53 domain-containing protein</fullName>
    </recommendedName>
</protein>
<evidence type="ECO:0000313" key="2">
    <source>
        <dbReference type="EMBL" id="VYT34473.1"/>
    </source>
</evidence>
<dbReference type="SUPFAM" id="SSF52743">
    <property type="entry name" value="Subtilisin-like"/>
    <property type="match status" value="1"/>
</dbReference>
<organism evidence="2">
    <name type="scientific">[Clostridium] nexile</name>
    <dbReference type="NCBI Taxonomy" id="29361"/>
    <lineage>
        <taxon>Bacteria</taxon>
        <taxon>Bacillati</taxon>
        <taxon>Bacillota</taxon>
        <taxon>Clostridia</taxon>
        <taxon>Lachnospirales</taxon>
        <taxon>Lachnospiraceae</taxon>
        <taxon>Tyzzerella</taxon>
    </lineage>
</organism>
<sequence length="335" mass="38552">MSNMVPIAVIDSGISLEVMNDMKCNIQRYKIMDNGDGLALVPGGDDANGHGSMCISTIYKECPQVEILSIRIFDSELDTSIRYLEYALECLLYRDVKVINLSLALTQKVDTADLLKICRELEKQGKIIIAAVENGEKSSQPSNYKGVIGVQGELIRDNIWELRLGNLDFIKQSIPFLHTDQHNYYKMFGECNSSAAAMVTGIVAKMLLERPELKKKDIIRELKVMSIKKFNFEKKFSSNRLHPVFRDESIQYDKEKLKQIENILMKFFDKQDGSLFYTYALFSSRIGGREMDYFGLIKKLETEFKFKIADYRTISKYDCVSIYSLYKLLMEELAW</sequence>
<dbReference type="AlphaFoldDB" id="A0A6N2VXN2"/>
<proteinExistence type="predicted"/>
<dbReference type="GO" id="GO:0004252">
    <property type="term" value="F:serine-type endopeptidase activity"/>
    <property type="evidence" value="ECO:0007669"/>
    <property type="project" value="InterPro"/>
</dbReference>
<gene>
    <name evidence="2" type="ORF">CNLFYP112_02961</name>
</gene>
<dbReference type="Pfam" id="PF00082">
    <property type="entry name" value="Peptidase_S8"/>
    <property type="match status" value="1"/>
</dbReference>
<dbReference type="InterPro" id="IPR036852">
    <property type="entry name" value="Peptidase_S8/S53_dom_sf"/>
</dbReference>
<dbReference type="InterPro" id="IPR000209">
    <property type="entry name" value="Peptidase_S8/S53_dom"/>
</dbReference>
<dbReference type="GO" id="GO:0006508">
    <property type="term" value="P:proteolysis"/>
    <property type="evidence" value="ECO:0007669"/>
    <property type="project" value="InterPro"/>
</dbReference>
<dbReference type="Gene3D" id="3.40.50.200">
    <property type="entry name" value="Peptidase S8/S53 domain"/>
    <property type="match status" value="1"/>
</dbReference>